<proteinExistence type="predicted"/>
<sequence length="83" mass="8956">MTPIFSGYRPALYFGEKQTDGAIILTTKDRVLPGTACEVVIKLLHPEHLGVALQPMATFEAKEGTRVVGRGKVLCTHHAAPKA</sequence>
<evidence type="ECO:0000256" key="1">
    <source>
        <dbReference type="ARBA" id="ARBA00022741"/>
    </source>
</evidence>
<keyword evidence="2" id="KW-0342">GTP-binding</keyword>
<accession>W4L6L7</accession>
<dbReference type="Gene3D" id="2.40.30.10">
    <property type="entry name" value="Translation factors"/>
    <property type="match status" value="1"/>
</dbReference>
<dbReference type="Proteomes" id="UP000019140">
    <property type="component" value="Unassembled WGS sequence"/>
</dbReference>
<keyword evidence="4" id="KW-1185">Reference proteome</keyword>
<reference evidence="3 4" key="1">
    <citation type="journal article" date="2014" name="Nature">
        <title>An environmental bacterial taxon with a large and distinct metabolic repertoire.</title>
        <authorList>
            <person name="Wilson M.C."/>
            <person name="Mori T."/>
            <person name="Ruckert C."/>
            <person name="Uria A.R."/>
            <person name="Helf M.J."/>
            <person name="Takada K."/>
            <person name="Gernert C."/>
            <person name="Steffens U.A."/>
            <person name="Heycke N."/>
            <person name="Schmitt S."/>
            <person name="Rinke C."/>
            <person name="Helfrich E.J."/>
            <person name="Brachmann A.O."/>
            <person name="Gurgui C."/>
            <person name="Wakimoto T."/>
            <person name="Kracht M."/>
            <person name="Crusemann M."/>
            <person name="Hentschel U."/>
            <person name="Abe I."/>
            <person name="Matsunaga S."/>
            <person name="Kalinowski J."/>
            <person name="Takeyama H."/>
            <person name="Piel J."/>
        </authorList>
    </citation>
    <scope>NUCLEOTIDE SEQUENCE [LARGE SCALE GENOMIC DNA]</scope>
    <source>
        <strain evidence="4">TSY2</strain>
    </source>
</reference>
<gene>
    <name evidence="3" type="ORF">ETSY2_51255</name>
</gene>
<dbReference type="GO" id="GO:0005525">
    <property type="term" value="F:GTP binding"/>
    <property type="evidence" value="ECO:0007669"/>
    <property type="project" value="UniProtKB-KW"/>
</dbReference>
<comment type="caution">
    <text evidence="3">The sequence shown here is derived from an EMBL/GenBank/DDBJ whole genome shotgun (WGS) entry which is preliminary data.</text>
</comment>
<dbReference type="InterPro" id="IPR009001">
    <property type="entry name" value="Transl_elong_EF1A/Init_IF2_C"/>
</dbReference>
<dbReference type="EMBL" id="AZHX01002629">
    <property type="protein sequence ID" value="ETW93544.1"/>
    <property type="molecule type" value="Genomic_DNA"/>
</dbReference>
<evidence type="ECO:0000313" key="3">
    <source>
        <dbReference type="EMBL" id="ETW93544.1"/>
    </source>
</evidence>
<dbReference type="HOGENOM" id="CLU_2536326_0_0_7"/>
<evidence type="ECO:0008006" key="5">
    <source>
        <dbReference type="Google" id="ProtNLM"/>
    </source>
</evidence>
<evidence type="ECO:0000256" key="2">
    <source>
        <dbReference type="ARBA" id="ARBA00023134"/>
    </source>
</evidence>
<keyword evidence="1" id="KW-0547">Nucleotide-binding</keyword>
<protein>
    <recommendedName>
        <fullName evidence="5">Translation elongation factor EFTu/EF1A C-terminal domain-containing protein</fullName>
    </recommendedName>
</protein>
<name>W4L6L7_9BACT</name>
<evidence type="ECO:0000313" key="4">
    <source>
        <dbReference type="Proteomes" id="UP000019140"/>
    </source>
</evidence>
<dbReference type="AlphaFoldDB" id="W4L6L7"/>
<organism evidence="3 4">
    <name type="scientific">Candidatus Entotheonella gemina</name>
    <dbReference type="NCBI Taxonomy" id="1429439"/>
    <lineage>
        <taxon>Bacteria</taxon>
        <taxon>Pseudomonadati</taxon>
        <taxon>Nitrospinota/Tectimicrobiota group</taxon>
        <taxon>Candidatus Tectimicrobiota</taxon>
        <taxon>Candidatus Entotheonellia</taxon>
        <taxon>Candidatus Entotheonellales</taxon>
        <taxon>Candidatus Entotheonellaceae</taxon>
        <taxon>Candidatus Entotheonella</taxon>
    </lineage>
</organism>
<dbReference type="SUPFAM" id="SSF50465">
    <property type="entry name" value="EF-Tu/eEF-1alpha/eIF2-gamma C-terminal domain"/>
    <property type="match status" value="1"/>
</dbReference>